<dbReference type="InterPro" id="IPR012545">
    <property type="entry name" value="DUF1697"/>
</dbReference>
<name>A0AAW9K2J6_CARML</name>
<dbReference type="SUPFAM" id="SSF160379">
    <property type="entry name" value="SP0830-like"/>
    <property type="match status" value="1"/>
</dbReference>
<dbReference type="PIRSF" id="PIRSF008502">
    <property type="entry name" value="UCP008502"/>
    <property type="match status" value="1"/>
</dbReference>
<dbReference type="Pfam" id="PF08002">
    <property type="entry name" value="DUF1697"/>
    <property type="match status" value="1"/>
</dbReference>
<evidence type="ECO:0000313" key="2">
    <source>
        <dbReference type="Proteomes" id="UP001290462"/>
    </source>
</evidence>
<reference evidence="1" key="1">
    <citation type="submission" date="2023-08" db="EMBL/GenBank/DDBJ databases">
        <title>Genomic characterization of piscicolin 126 produced by Carnobacterium maltaromaticum CM22 strain isolated from salmon (Salmo salar).</title>
        <authorList>
            <person name="Gonzalez-Gragera E."/>
            <person name="Garcia-Lopez J.D."/>
            <person name="Teso-Perez C."/>
            <person name="Gimenez-Hernandez I."/>
            <person name="Peralta-Sanchez J.M."/>
            <person name="Valdivia E."/>
            <person name="Montalban-Lopez M."/>
            <person name="Martin-Platero A.M."/>
            <person name="Banos A."/>
            <person name="Martinez-Bueno M."/>
        </authorList>
    </citation>
    <scope>NUCLEOTIDE SEQUENCE</scope>
    <source>
        <strain evidence="1">CM22</strain>
    </source>
</reference>
<dbReference type="RefSeq" id="WP_201730542.1">
    <property type="nucleotide sequence ID" value="NZ_CAJGUR010000011.1"/>
</dbReference>
<dbReference type="Proteomes" id="UP001290462">
    <property type="component" value="Unassembled WGS sequence"/>
</dbReference>
<sequence>MESYVVLLRGINVGKNHLLAMSDLKKLLESLNFTQVTTYIRSGNAVMVGKKMDTVALAKEIQFKLSQLAGFLIPIVIYTGSEFKEIVEKNLSIASRLRDDQQLILAYQQEEIVDIEALTLSNDVESGWIVKKAVCMQITGPQLESKLLKDYQKLFKQNDWTLRNWNTSLKLVELIKALKQI</sequence>
<gene>
    <name evidence="1" type="ORF">RAK27_04750</name>
</gene>
<dbReference type="EMBL" id="JAVBVO010000003">
    <property type="protein sequence ID" value="MDZ5757962.1"/>
    <property type="molecule type" value="Genomic_DNA"/>
</dbReference>
<accession>A0AAW9K2J6</accession>
<dbReference type="PANTHER" id="PTHR36439">
    <property type="entry name" value="BLL4334 PROTEIN"/>
    <property type="match status" value="1"/>
</dbReference>
<organism evidence="1 2">
    <name type="scientific">Carnobacterium maltaromaticum</name>
    <name type="common">Carnobacterium piscicola</name>
    <dbReference type="NCBI Taxonomy" id="2751"/>
    <lineage>
        <taxon>Bacteria</taxon>
        <taxon>Bacillati</taxon>
        <taxon>Bacillota</taxon>
        <taxon>Bacilli</taxon>
        <taxon>Lactobacillales</taxon>
        <taxon>Carnobacteriaceae</taxon>
        <taxon>Carnobacterium</taxon>
    </lineage>
</organism>
<proteinExistence type="predicted"/>
<protein>
    <submittedName>
        <fullName evidence="1">DUF1697 domain-containing protein</fullName>
    </submittedName>
</protein>
<evidence type="ECO:0000313" key="1">
    <source>
        <dbReference type="EMBL" id="MDZ5757962.1"/>
    </source>
</evidence>
<dbReference type="AlphaFoldDB" id="A0AAW9K2J6"/>
<dbReference type="PANTHER" id="PTHR36439:SF1">
    <property type="entry name" value="DUF1697 DOMAIN-CONTAINING PROTEIN"/>
    <property type="match status" value="1"/>
</dbReference>
<dbReference type="Gene3D" id="3.30.70.1280">
    <property type="entry name" value="SP0830-like domains"/>
    <property type="match status" value="1"/>
</dbReference>
<comment type="caution">
    <text evidence="1">The sequence shown here is derived from an EMBL/GenBank/DDBJ whole genome shotgun (WGS) entry which is preliminary data.</text>
</comment>